<dbReference type="Proteomes" id="UP000309544">
    <property type="component" value="Unassembled WGS sequence"/>
</dbReference>
<evidence type="ECO:0000313" key="1">
    <source>
        <dbReference type="EMBL" id="TNJ34031.1"/>
    </source>
</evidence>
<keyword evidence="2" id="KW-1185">Reference proteome</keyword>
<dbReference type="AlphaFoldDB" id="A0A5C4RT32"/>
<reference evidence="1 2" key="1">
    <citation type="submission" date="2019-05" db="EMBL/GenBank/DDBJ databases">
        <title>Draft Whole-Genome sequence of the green sulfur bacterium Prosthecochloris vibrioformis DSM 260.</title>
        <authorList>
            <person name="Meyer T.E."/>
            <person name="Kyndt J.A."/>
        </authorList>
    </citation>
    <scope>NUCLEOTIDE SEQUENCE [LARGE SCALE GENOMIC DNA]</scope>
    <source>
        <strain evidence="1 2">DSM 260</strain>
    </source>
</reference>
<feature type="non-terminal residue" evidence="1">
    <location>
        <position position="122"/>
    </location>
</feature>
<sequence>MAKDKRNKGKKEQKISAIEQTDDHLTGRAGLGVFACYLRNISLFSIIDRKFGTIRKSSKGLPITELFVQLLCFFMDGTSRHLSWFDQLKTDAAYADLLGTGRLASSHAVKRFFQAFSFCRIY</sequence>
<dbReference type="EMBL" id="VDCI01000022">
    <property type="protein sequence ID" value="TNJ34031.1"/>
    <property type="molecule type" value="Genomic_DNA"/>
</dbReference>
<comment type="caution">
    <text evidence="1">The sequence shown here is derived from an EMBL/GenBank/DDBJ whole genome shotgun (WGS) entry which is preliminary data.</text>
</comment>
<organism evidence="1 2">
    <name type="scientific">Prosthecochloris vibrioformis</name>
    <name type="common">Chlorobium vibrioforme</name>
    <dbReference type="NCBI Taxonomy" id="1098"/>
    <lineage>
        <taxon>Bacteria</taxon>
        <taxon>Pseudomonadati</taxon>
        <taxon>Chlorobiota</taxon>
        <taxon>Chlorobiia</taxon>
        <taxon>Chlorobiales</taxon>
        <taxon>Chlorobiaceae</taxon>
        <taxon>Prosthecochloris</taxon>
    </lineage>
</organism>
<accession>A0A5C4RT32</accession>
<gene>
    <name evidence="1" type="ORF">FGF68_10690</name>
</gene>
<evidence type="ECO:0000313" key="2">
    <source>
        <dbReference type="Proteomes" id="UP000309544"/>
    </source>
</evidence>
<protein>
    <submittedName>
        <fullName evidence="1">IS1380 family transposase</fullName>
    </submittedName>
</protein>
<proteinExistence type="predicted"/>
<name>A0A5C4RT32_PROVB</name>